<dbReference type="Proteomes" id="UP001195769">
    <property type="component" value="Unassembled WGS sequence"/>
</dbReference>
<dbReference type="AlphaFoldDB" id="A0AAD4HQL4"/>
<keyword evidence="2" id="KW-1185">Reference proteome</keyword>
<evidence type="ECO:0008006" key="3">
    <source>
        <dbReference type="Google" id="ProtNLM"/>
    </source>
</evidence>
<dbReference type="RefSeq" id="XP_041232055.1">
    <property type="nucleotide sequence ID" value="XM_041374348.1"/>
</dbReference>
<evidence type="ECO:0000313" key="1">
    <source>
        <dbReference type="EMBL" id="KAG1906480.1"/>
    </source>
</evidence>
<accession>A0AAD4HQL4</accession>
<sequence>AIKDEMVKLFREANVLYWAGSLLQFAYDFIDHCLYCSSEPPPFDIPHLCFVDAGLAVSYVQPPPTTSHQKSKVNIPQYGYLVEELISSNFLKYIHNMDCQPMLDPDKPGYEIAKFLACTQHI</sequence>
<dbReference type="GeneID" id="64668646"/>
<name>A0AAD4HQL4_9AGAM</name>
<proteinExistence type="predicted"/>
<comment type="caution">
    <text evidence="1">The sequence shown here is derived from an EMBL/GenBank/DDBJ whole genome shotgun (WGS) entry which is preliminary data.</text>
</comment>
<dbReference type="EMBL" id="JABBWK010000004">
    <property type="protein sequence ID" value="KAG1906480.1"/>
    <property type="molecule type" value="Genomic_DNA"/>
</dbReference>
<feature type="non-terminal residue" evidence="1">
    <location>
        <position position="1"/>
    </location>
</feature>
<evidence type="ECO:0000313" key="2">
    <source>
        <dbReference type="Proteomes" id="UP001195769"/>
    </source>
</evidence>
<organism evidence="1 2">
    <name type="scientific">Suillus fuscotomentosus</name>
    <dbReference type="NCBI Taxonomy" id="1912939"/>
    <lineage>
        <taxon>Eukaryota</taxon>
        <taxon>Fungi</taxon>
        <taxon>Dikarya</taxon>
        <taxon>Basidiomycota</taxon>
        <taxon>Agaricomycotina</taxon>
        <taxon>Agaricomycetes</taxon>
        <taxon>Agaricomycetidae</taxon>
        <taxon>Boletales</taxon>
        <taxon>Suillineae</taxon>
        <taxon>Suillaceae</taxon>
        <taxon>Suillus</taxon>
    </lineage>
</organism>
<protein>
    <recommendedName>
        <fullName evidence="3">Alpha-type protein kinase domain-containing protein</fullName>
    </recommendedName>
</protein>
<reference evidence="1" key="1">
    <citation type="journal article" date="2020" name="New Phytol.">
        <title>Comparative genomics reveals dynamic genome evolution in host specialist ectomycorrhizal fungi.</title>
        <authorList>
            <person name="Lofgren L.A."/>
            <person name="Nguyen N.H."/>
            <person name="Vilgalys R."/>
            <person name="Ruytinx J."/>
            <person name="Liao H.L."/>
            <person name="Branco S."/>
            <person name="Kuo A."/>
            <person name="LaButti K."/>
            <person name="Lipzen A."/>
            <person name="Andreopoulos W."/>
            <person name="Pangilinan J."/>
            <person name="Riley R."/>
            <person name="Hundley H."/>
            <person name="Na H."/>
            <person name="Barry K."/>
            <person name="Grigoriev I.V."/>
            <person name="Stajich J.E."/>
            <person name="Kennedy P.G."/>
        </authorList>
    </citation>
    <scope>NUCLEOTIDE SEQUENCE</scope>
    <source>
        <strain evidence="1">FC203</strain>
    </source>
</reference>
<gene>
    <name evidence="1" type="ORF">F5891DRAFT_941530</name>
</gene>